<dbReference type="PANTHER" id="PTHR21600">
    <property type="entry name" value="MITOCHONDRIAL RNA PSEUDOURIDINE SYNTHASE"/>
    <property type="match status" value="1"/>
</dbReference>
<dbReference type="InterPro" id="IPR006225">
    <property type="entry name" value="PsdUridine_synth_RluC/D"/>
</dbReference>
<feature type="compositionally biased region" description="Acidic residues" evidence="10">
    <location>
        <begin position="407"/>
        <end position="445"/>
    </location>
</feature>
<evidence type="ECO:0000256" key="4">
    <source>
        <dbReference type="ARBA" id="ARBA00038942"/>
    </source>
</evidence>
<feature type="compositionally biased region" description="Basic and acidic residues" evidence="10">
    <location>
        <begin position="15"/>
        <end position="27"/>
    </location>
</feature>
<dbReference type="InterPro" id="IPR036986">
    <property type="entry name" value="S4_RNA-bd_sf"/>
</dbReference>
<evidence type="ECO:0000256" key="10">
    <source>
        <dbReference type="SAM" id="MobiDB-lite"/>
    </source>
</evidence>
<evidence type="ECO:0000259" key="11">
    <source>
        <dbReference type="SMART" id="SM00363"/>
    </source>
</evidence>
<feature type="compositionally biased region" description="Low complexity" evidence="10">
    <location>
        <begin position="28"/>
        <end position="38"/>
    </location>
</feature>
<evidence type="ECO:0000256" key="5">
    <source>
        <dbReference type="ARBA" id="ARBA00040039"/>
    </source>
</evidence>
<dbReference type="PANTHER" id="PTHR21600:SF44">
    <property type="entry name" value="RIBOSOMAL LARGE SUBUNIT PSEUDOURIDINE SYNTHASE D"/>
    <property type="match status" value="1"/>
</dbReference>
<feature type="domain" description="RNA-binding S4" evidence="11">
    <location>
        <begin position="81"/>
        <end position="146"/>
    </location>
</feature>
<evidence type="ECO:0000256" key="7">
    <source>
        <dbReference type="ARBA" id="ARBA00042840"/>
    </source>
</evidence>
<protein>
    <recommendedName>
        <fullName evidence="5">Ribosomal large subunit pseudouridine synthase D</fullName>
        <ecNumber evidence="4">5.4.99.23</ecNumber>
    </recommendedName>
    <alternativeName>
        <fullName evidence="6">23S rRNA pseudouridine(1911/1915/1917) synthase</fullName>
    </alternativeName>
    <alternativeName>
        <fullName evidence="7">rRNA pseudouridylate synthase D</fullName>
    </alternativeName>
    <alternativeName>
        <fullName evidence="8">rRNA-uridine isomerase D</fullName>
    </alternativeName>
</protein>
<dbReference type="SMART" id="SM00363">
    <property type="entry name" value="S4"/>
    <property type="match status" value="1"/>
</dbReference>
<evidence type="ECO:0000313" key="13">
    <source>
        <dbReference type="Proteomes" id="UP000826462"/>
    </source>
</evidence>
<dbReference type="InterPro" id="IPR002942">
    <property type="entry name" value="S4_RNA-bd"/>
</dbReference>
<dbReference type="Proteomes" id="UP000826462">
    <property type="component" value="Chromosome 1"/>
</dbReference>
<evidence type="ECO:0000256" key="3">
    <source>
        <dbReference type="ARBA" id="ARBA00036882"/>
    </source>
</evidence>
<gene>
    <name evidence="12" type="ORF">KZJ38_10190</name>
</gene>
<dbReference type="EMBL" id="CP080095">
    <property type="protein sequence ID" value="QYD70615.1"/>
    <property type="molecule type" value="Genomic_DNA"/>
</dbReference>
<reference evidence="12 13" key="1">
    <citation type="submission" date="2021-07" db="EMBL/GenBank/DDBJ databases">
        <title>Paraburkholderia edwinii protects Aspergillus sp. from phenazines by acting as a toxin sponge.</title>
        <authorList>
            <person name="Dahlstrom K.M."/>
            <person name="Newman D.K."/>
        </authorList>
    </citation>
    <scope>NUCLEOTIDE SEQUENCE [LARGE SCALE GENOMIC DNA]</scope>
    <source>
        <strain evidence="12 13">Pe01</strain>
    </source>
</reference>
<comment type="catalytic activity">
    <reaction evidence="3">
        <text>uridine(1911/1915/1917) in 23S rRNA = pseudouridine(1911/1915/1917) in 23S rRNA</text>
        <dbReference type="Rhea" id="RHEA:42524"/>
        <dbReference type="Rhea" id="RHEA-COMP:10097"/>
        <dbReference type="Rhea" id="RHEA-COMP:10098"/>
        <dbReference type="ChEBI" id="CHEBI:65314"/>
        <dbReference type="ChEBI" id="CHEBI:65315"/>
        <dbReference type="EC" id="5.4.99.23"/>
    </reaction>
</comment>
<proteinExistence type="inferred from homology"/>
<dbReference type="CDD" id="cd02869">
    <property type="entry name" value="PseudoU_synth_RluA_like"/>
    <property type="match status" value="1"/>
</dbReference>
<dbReference type="Pfam" id="PF00849">
    <property type="entry name" value="PseudoU_synth_2"/>
    <property type="match status" value="1"/>
</dbReference>
<keyword evidence="2" id="KW-0413">Isomerase</keyword>
<name>A0ABX8UUL6_9BURK</name>
<feature type="region of interest" description="Disordered" evidence="10">
    <location>
        <begin position="1"/>
        <end position="48"/>
    </location>
</feature>
<evidence type="ECO:0000256" key="2">
    <source>
        <dbReference type="ARBA" id="ARBA00023235"/>
    </source>
</evidence>
<evidence type="ECO:0000256" key="1">
    <source>
        <dbReference type="ARBA" id="ARBA00010876"/>
    </source>
</evidence>
<dbReference type="Gene3D" id="3.10.290.10">
    <property type="entry name" value="RNA-binding S4 domain"/>
    <property type="match status" value="1"/>
</dbReference>
<comment type="similarity">
    <text evidence="1">Belongs to the pseudouridine synthase RluA family.</text>
</comment>
<dbReference type="InterPro" id="IPR020103">
    <property type="entry name" value="PsdUridine_synth_cat_dom_sf"/>
</dbReference>
<evidence type="ECO:0000256" key="9">
    <source>
        <dbReference type="PROSITE-ProRule" id="PRU00182"/>
    </source>
</evidence>
<sequence>MTRSHTPRAAAGTRNSDKDYSRCEGRSDAATSDTSDSSSMRDDEFAADDASATAISAASGHGAAADEAPRIVTVPPELAGERLDKVLAKVFPEFSRSRLQSWIEAQRVHVDGKPAKVRQPVPLNATIELVPDLLPEQLAFTPEPVPLEIVYEDETIVVINKPAGLVVHPAAGNWSGTVLNGLLHRYGDAAAGLPRAGIVHRLDKETSGLMVVARTLAAQTDLVRQLQARTVKRRYVALVWGGMPEEGTIDAPIGRDPRERTRMAVVTGASGKPARTHFRRVATVVWERQPVTAIHCDLETGRTHQIRVHCAHTGHPLLGDPVYGRARGKRSVTPLPGGFARQALHAWRLGLVHPETRRTMQWRADVPDDLAALCEALGFNREEADDFDEDAYLGDDTAYEPMSLEAGEADDDDIEAMEDDSDTEAGFDEEDEEGEDNTADADVDQNAEAGRDPDIEAAREVRHEEGRTAPRDATHADRGDPRHKNKDHRR</sequence>
<keyword evidence="13" id="KW-1185">Reference proteome</keyword>
<dbReference type="InterPro" id="IPR006145">
    <property type="entry name" value="PsdUridine_synth_RsuA/RluA"/>
</dbReference>
<accession>A0ABX8UUL6</accession>
<dbReference type="Pfam" id="PF01479">
    <property type="entry name" value="S4"/>
    <property type="match status" value="1"/>
</dbReference>
<feature type="compositionally biased region" description="Basic and acidic residues" evidence="10">
    <location>
        <begin position="449"/>
        <end position="482"/>
    </location>
</feature>
<dbReference type="PROSITE" id="PS50889">
    <property type="entry name" value="S4"/>
    <property type="match status" value="1"/>
</dbReference>
<organism evidence="12 13">
    <name type="scientific">Paraburkholderia edwinii</name>
    <dbReference type="NCBI Taxonomy" id="2861782"/>
    <lineage>
        <taxon>Bacteria</taxon>
        <taxon>Pseudomonadati</taxon>
        <taxon>Pseudomonadota</taxon>
        <taxon>Betaproteobacteria</taxon>
        <taxon>Burkholderiales</taxon>
        <taxon>Burkholderiaceae</taxon>
        <taxon>Paraburkholderia</taxon>
    </lineage>
</organism>
<dbReference type="NCBIfam" id="TIGR00005">
    <property type="entry name" value="rluA_subfam"/>
    <property type="match status" value="1"/>
</dbReference>
<dbReference type="InterPro" id="IPR006224">
    <property type="entry name" value="PsdUridine_synth_RluA-like_CS"/>
</dbReference>
<evidence type="ECO:0000256" key="6">
    <source>
        <dbReference type="ARBA" id="ARBA00042264"/>
    </source>
</evidence>
<dbReference type="CDD" id="cd00165">
    <property type="entry name" value="S4"/>
    <property type="match status" value="1"/>
</dbReference>
<dbReference type="PROSITE" id="PS01129">
    <property type="entry name" value="PSI_RLU"/>
    <property type="match status" value="1"/>
</dbReference>
<dbReference type="Gene3D" id="3.30.2350.10">
    <property type="entry name" value="Pseudouridine synthase"/>
    <property type="match status" value="1"/>
</dbReference>
<dbReference type="SUPFAM" id="SSF55174">
    <property type="entry name" value="Alpha-L RNA-binding motif"/>
    <property type="match status" value="1"/>
</dbReference>
<dbReference type="EC" id="5.4.99.23" evidence="4"/>
<dbReference type="SUPFAM" id="SSF55120">
    <property type="entry name" value="Pseudouridine synthase"/>
    <property type="match status" value="1"/>
</dbReference>
<evidence type="ECO:0000256" key="8">
    <source>
        <dbReference type="ARBA" id="ARBA00043148"/>
    </source>
</evidence>
<dbReference type="RefSeq" id="WP_219799923.1">
    <property type="nucleotide sequence ID" value="NZ_CP080095.1"/>
</dbReference>
<dbReference type="InterPro" id="IPR050188">
    <property type="entry name" value="RluA_PseudoU_synthase"/>
</dbReference>
<keyword evidence="9" id="KW-0694">RNA-binding</keyword>
<feature type="region of interest" description="Disordered" evidence="10">
    <location>
        <begin position="404"/>
        <end position="490"/>
    </location>
</feature>
<evidence type="ECO:0000313" key="12">
    <source>
        <dbReference type="EMBL" id="QYD70615.1"/>
    </source>
</evidence>